<name>A0A3E3DVE0_9FIRM</name>
<dbReference type="SUPFAM" id="SSF89260">
    <property type="entry name" value="Collagen-binding domain"/>
    <property type="match status" value="1"/>
</dbReference>
<reference evidence="2 3" key="1">
    <citation type="submission" date="2018-08" db="EMBL/GenBank/DDBJ databases">
        <title>A genome reference for cultivated species of the human gut microbiota.</title>
        <authorList>
            <person name="Zou Y."/>
            <person name="Xue W."/>
            <person name="Luo G."/>
        </authorList>
    </citation>
    <scope>NUCLEOTIDE SEQUENCE [LARGE SCALE GENOMIC DNA]</scope>
    <source>
        <strain evidence="2 3">AM25-6</strain>
    </source>
</reference>
<dbReference type="Proteomes" id="UP000261212">
    <property type="component" value="Unassembled WGS sequence"/>
</dbReference>
<evidence type="ECO:0000313" key="2">
    <source>
        <dbReference type="EMBL" id="RGD73232.1"/>
    </source>
</evidence>
<comment type="caution">
    <text evidence="2">The sequence shown here is derived from an EMBL/GenBank/DDBJ whole genome shotgun (WGS) entry which is preliminary data.</text>
</comment>
<accession>A0A3E3DVE0</accession>
<keyword evidence="1" id="KW-0732">Signal</keyword>
<gene>
    <name evidence="2" type="ORF">DW687_10850</name>
</gene>
<proteinExistence type="predicted"/>
<dbReference type="AlphaFoldDB" id="A0A3E3DVE0"/>
<evidence type="ECO:0000313" key="3">
    <source>
        <dbReference type="Proteomes" id="UP000261212"/>
    </source>
</evidence>
<organism evidence="2 3">
    <name type="scientific">Anaerofustis stercorihominis</name>
    <dbReference type="NCBI Taxonomy" id="214853"/>
    <lineage>
        <taxon>Bacteria</taxon>
        <taxon>Bacillati</taxon>
        <taxon>Bacillota</taxon>
        <taxon>Clostridia</taxon>
        <taxon>Eubacteriales</taxon>
        <taxon>Eubacteriaceae</taxon>
        <taxon>Anaerofustis</taxon>
    </lineage>
</organism>
<feature type="signal peptide" evidence="1">
    <location>
        <begin position="1"/>
        <end position="26"/>
    </location>
</feature>
<sequence length="431" mass="46625">MKKVLKRLLVLTLVSMFALGSTGVFAAENANVQATLEKGENIKVSKQTAAKPIEKSSNLKAIVKKSALSNINSLSATTMTYSTTAKPAYAKGVIPGVYSTNTQVLCLPIKANATGKLWIDAVVPIGSPCSVQVYVGTLSGSTFTPVNDYGYVTAGKTDIGIGGLDVVAGRTYYIGLANSKENALVNLRGYVYTYTSGRTLPVNKIMLSSGVKGSSNATPSLLYKIKPSKTGTISVSLTEYGMSSSAGYVTLYNSKKKAISSKLWYYSKSSSSRAYFGVKAGTTYYIKITDARGSYSSQYKYGVKYTNTKVTDRNLSKKSKAKTIKRKKSVSTVFVASTGKSVDWYKFKVTKKRKTQIKLYTSGIKSGNLYVTVYKGKKKIGSTKKVPYYANSFTGTITYGRSYGKADKGTYYVKVQQGAKSSGKYSIKYVK</sequence>
<dbReference type="EMBL" id="QUSM01000007">
    <property type="protein sequence ID" value="RGD73232.1"/>
    <property type="molecule type" value="Genomic_DNA"/>
</dbReference>
<dbReference type="Gene3D" id="2.60.120.380">
    <property type="match status" value="2"/>
</dbReference>
<protein>
    <recommendedName>
        <fullName evidence="4">Peptidase C-terminal archaeal/bacterial domain-containing protein</fullName>
    </recommendedName>
</protein>
<feature type="chain" id="PRO_5017538893" description="Peptidase C-terminal archaeal/bacterial domain-containing protein" evidence="1">
    <location>
        <begin position="27"/>
        <end position="431"/>
    </location>
</feature>
<evidence type="ECO:0008006" key="4">
    <source>
        <dbReference type="Google" id="ProtNLM"/>
    </source>
</evidence>
<evidence type="ECO:0000256" key="1">
    <source>
        <dbReference type="SAM" id="SignalP"/>
    </source>
</evidence>
<dbReference type="RefSeq" id="WP_117532733.1">
    <property type="nucleotide sequence ID" value="NZ_QUSM01000007.1"/>
</dbReference>